<dbReference type="Pfam" id="PF03401">
    <property type="entry name" value="TctC"/>
    <property type="match status" value="1"/>
</dbReference>
<evidence type="ECO:0000313" key="4">
    <source>
        <dbReference type="EMBL" id="MBM2419301.1"/>
    </source>
</evidence>
<dbReference type="Proteomes" id="UP000809440">
    <property type="component" value="Unassembled WGS sequence"/>
</dbReference>
<protein>
    <submittedName>
        <fullName evidence="3">Tripartite tricarboxylate transporter substrate binding protein</fullName>
    </submittedName>
</protein>
<gene>
    <name evidence="3" type="ORF">JQX41_20100</name>
    <name evidence="4" type="ORF">JQX48_20120</name>
</gene>
<dbReference type="Gene3D" id="3.40.190.150">
    <property type="entry name" value="Bordetella uptake gene, domain 1"/>
    <property type="match status" value="1"/>
</dbReference>
<evidence type="ECO:0000313" key="3">
    <source>
        <dbReference type="EMBL" id="MBM2414630.1"/>
    </source>
</evidence>
<organism evidence="3 5">
    <name type="scientific">Marivita cryptomonadis</name>
    <dbReference type="NCBI Taxonomy" id="505252"/>
    <lineage>
        <taxon>Bacteria</taxon>
        <taxon>Pseudomonadati</taxon>
        <taxon>Pseudomonadota</taxon>
        <taxon>Alphaproteobacteria</taxon>
        <taxon>Rhodobacterales</taxon>
        <taxon>Roseobacteraceae</taxon>
        <taxon>Marivita</taxon>
    </lineage>
</organism>
<comment type="caution">
    <text evidence="3">The sequence shown here is derived from an EMBL/GenBank/DDBJ whole genome shotgun (WGS) entry which is preliminary data.</text>
</comment>
<keyword evidence="2" id="KW-0732">Signal</keyword>
<sequence>MLNRLVKSALALAFTATAAVAQTYPSEQITLIVPYSPGGNGDITSRFIADKASDIMGVNFVVENRAGGGAFIGINSCANADPDGYTICFISTSPITVRPHVIEAPYDPIADLSYLGQFMLSKQPVIARNDGKFTNIQDVISFAKENPGQLRWSAAVPRGGPHLATEAMFRAEGAQTTFLPSQGGAVEMANLLAGTIDIAVISDYGPALDNGEVIILAETSPGRNPQSPDSPTLGELGYPLELASFFALAAPANLPEEVIAAWDDTLKQITDSEEFQTLMDRIKGENAYMNSADFTARVQADYKAMGEATAKYGLAN</sequence>
<dbReference type="RefSeq" id="WP_138487562.1">
    <property type="nucleotide sequence ID" value="NZ_JAFBWU010000017.1"/>
</dbReference>
<dbReference type="Proteomes" id="UP000755667">
    <property type="component" value="Unassembled WGS sequence"/>
</dbReference>
<dbReference type="InterPro" id="IPR005064">
    <property type="entry name" value="BUG"/>
</dbReference>
<dbReference type="CDD" id="cd07012">
    <property type="entry name" value="PBP2_Bug_TTT"/>
    <property type="match status" value="1"/>
</dbReference>
<dbReference type="PIRSF" id="PIRSF017082">
    <property type="entry name" value="YflP"/>
    <property type="match status" value="1"/>
</dbReference>
<dbReference type="AlphaFoldDB" id="A0A9Q2S1M8"/>
<dbReference type="EMBL" id="JAFBXE010000017">
    <property type="protein sequence ID" value="MBM2414630.1"/>
    <property type="molecule type" value="Genomic_DNA"/>
</dbReference>
<reference evidence="3 6" key="1">
    <citation type="submission" date="2021-01" db="EMBL/GenBank/DDBJ databases">
        <title>Diatom-associated Roseobacters Show Island Model of Population Structure.</title>
        <authorList>
            <person name="Qu L."/>
            <person name="Feng X."/>
            <person name="Chen Y."/>
            <person name="Li L."/>
            <person name="Wang X."/>
            <person name="Hu Z."/>
            <person name="Wang H."/>
            <person name="Luo H."/>
        </authorList>
    </citation>
    <scope>NUCLEOTIDE SEQUENCE</scope>
    <source>
        <strain evidence="4 6">CC28-63</strain>
        <strain evidence="3">CC28-69</strain>
    </source>
</reference>
<accession>A0A9Q2S1M8</accession>
<evidence type="ECO:0000256" key="2">
    <source>
        <dbReference type="SAM" id="SignalP"/>
    </source>
</evidence>
<evidence type="ECO:0000313" key="6">
    <source>
        <dbReference type="Proteomes" id="UP000809440"/>
    </source>
</evidence>
<dbReference type="EMBL" id="JAFBXF010000017">
    <property type="protein sequence ID" value="MBM2419301.1"/>
    <property type="molecule type" value="Genomic_DNA"/>
</dbReference>
<feature type="signal peptide" evidence="2">
    <location>
        <begin position="1"/>
        <end position="21"/>
    </location>
</feature>
<comment type="similarity">
    <text evidence="1">Belongs to the UPF0065 (bug) family.</text>
</comment>
<dbReference type="Gene3D" id="3.40.190.10">
    <property type="entry name" value="Periplasmic binding protein-like II"/>
    <property type="match status" value="1"/>
</dbReference>
<feature type="chain" id="PRO_5040232016" evidence="2">
    <location>
        <begin position="22"/>
        <end position="316"/>
    </location>
</feature>
<dbReference type="PANTHER" id="PTHR42928:SF5">
    <property type="entry name" value="BLR1237 PROTEIN"/>
    <property type="match status" value="1"/>
</dbReference>
<proteinExistence type="inferred from homology"/>
<evidence type="ECO:0000256" key="1">
    <source>
        <dbReference type="ARBA" id="ARBA00006987"/>
    </source>
</evidence>
<dbReference type="PANTHER" id="PTHR42928">
    <property type="entry name" value="TRICARBOXYLATE-BINDING PROTEIN"/>
    <property type="match status" value="1"/>
</dbReference>
<name>A0A9Q2S1M8_9RHOB</name>
<evidence type="ECO:0000313" key="5">
    <source>
        <dbReference type="Proteomes" id="UP000755667"/>
    </source>
</evidence>
<dbReference type="InterPro" id="IPR042100">
    <property type="entry name" value="Bug_dom1"/>
</dbReference>
<keyword evidence="6" id="KW-1185">Reference proteome</keyword>